<feature type="region of interest" description="Disordered" evidence="1">
    <location>
        <begin position="14"/>
        <end position="221"/>
    </location>
</feature>
<feature type="compositionally biased region" description="Basic and acidic residues" evidence="1">
    <location>
        <begin position="202"/>
        <end position="212"/>
    </location>
</feature>
<comment type="caution">
    <text evidence="2">The sequence shown here is derived from an EMBL/GenBank/DDBJ whole genome shotgun (WGS) entry which is preliminary data.</text>
</comment>
<gene>
    <name evidence="2" type="ORF">ABOM_007035</name>
</gene>
<dbReference type="Proteomes" id="UP000179179">
    <property type="component" value="Unassembled WGS sequence"/>
</dbReference>
<sequence>MSIFNILCGCVTRSSPLSSQLPAQPRHQPPQNRDNGTTTHNPDGNGPPGIYGEDGYSPVVPLPRYTPRPVSIQEKTLEAHMQDPPVSSSENASNSTYFQDEKDRLAFEMAPNRNHNPEDLTSEVSSAISFPSSYGNTSTATRDTPPPPYSSRGVSPAPSRSMSVSSSGHPLSPQQVAMMQIAQPRPVFQRPHSLVRNVLSRRSFDEQHESGRSRRFSWESQ</sequence>
<feature type="compositionally biased region" description="Polar residues" evidence="1">
    <location>
        <begin position="122"/>
        <end position="142"/>
    </location>
</feature>
<dbReference type="GeneID" id="34450425"/>
<name>A0A1F7ZXC6_9EURO</name>
<dbReference type="RefSeq" id="XP_022387849.1">
    <property type="nucleotide sequence ID" value="XM_022534164.1"/>
</dbReference>
<proteinExistence type="predicted"/>
<feature type="compositionally biased region" description="Low complexity" evidence="1">
    <location>
        <begin position="14"/>
        <end position="25"/>
    </location>
</feature>
<dbReference type="OrthoDB" id="4508018at2759"/>
<protein>
    <submittedName>
        <fullName evidence="2">Uncharacterized protein</fullName>
    </submittedName>
</protein>
<keyword evidence="3" id="KW-1185">Reference proteome</keyword>
<feature type="compositionally biased region" description="Low complexity" evidence="1">
    <location>
        <begin position="154"/>
        <end position="167"/>
    </location>
</feature>
<dbReference type="AlphaFoldDB" id="A0A1F7ZXC6"/>
<reference evidence="2 3" key="1">
    <citation type="journal article" date="2016" name="Genome Biol. Evol.">
        <title>Draft genome sequence of an aflatoxigenic Aspergillus species, A. bombycis.</title>
        <authorList>
            <person name="Moore G.G."/>
            <person name="Mack B.M."/>
            <person name="Beltz S.B."/>
            <person name="Gilbert M.K."/>
        </authorList>
    </citation>
    <scope>NUCLEOTIDE SEQUENCE [LARGE SCALE GENOMIC DNA]</scope>
    <source>
        <strain evidence="3">NRRL 26010</strain>
    </source>
</reference>
<dbReference type="STRING" id="109264.A0A1F7ZXC6"/>
<feature type="compositionally biased region" description="Polar residues" evidence="1">
    <location>
        <begin position="168"/>
        <end position="177"/>
    </location>
</feature>
<feature type="compositionally biased region" description="Polar residues" evidence="1">
    <location>
        <begin position="85"/>
        <end position="98"/>
    </location>
</feature>
<evidence type="ECO:0000313" key="3">
    <source>
        <dbReference type="Proteomes" id="UP000179179"/>
    </source>
</evidence>
<organism evidence="2 3">
    <name type="scientific">Aspergillus bombycis</name>
    <dbReference type="NCBI Taxonomy" id="109264"/>
    <lineage>
        <taxon>Eukaryota</taxon>
        <taxon>Fungi</taxon>
        <taxon>Dikarya</taxon>
        <taxon>Ascomycota</taxon>
        <taxon>Pezizomycotina</taxon>
        <taxon>Eurotiomycetes</taxon>
        <taxon>Eurotiomycetidae</taxon>
        <taxon>Eurotiales</taxon>
        <taxon>Aspergillaceae</taxon>
        <taxon>Aspergillus</taxon>
    </lineage>
</organism>
<feature type="compositionally biased region" description="Polar residues" evidence="1">
    <location>
        <begin position="29"/>
        <end position="42"/>
    </location>
</feature>
<accession>A0A1F7ZXC6</accession>
<dbReference type="EMBL" id="LYCR01000059">
    <property type="protein sequence ID" value="OGM44132.1"/>
    <property type="molecule type" value="Genomic_DNA"/>
</dbReference>
<evidence type="ECO:0000313" key="2">
    <source>
        <dbReference type="EMBL" id="OGM44132.1"/>
    </source>
</evidence>
<evidence type="ECO:0000256" key="1">
    <source>
        <dbReference type="SAM" id="MobiDB-lite"/>
    </source>
</evidence>